<protein>
    <recommendedName>
        <fullName evidence="4">GAG-pre-integrase domain-containing protein</fullName>
    </recommendedName>
</protein>
<evidence type="ECO:0000313" key="3">
    <source>
        <dbReference type="Proteomes" id="UP001302126"/>
    </source>
</evidence>
<dbReference type="Gene3D" id="3.20.20.150">
    <property type="entry name" value="Divalent-metal-dependent TIM barrel enzymes"/>
    <property type="match status" value="1"/>
</dbReference>
<evidence type="ECO:0000313" key="2">
    <source>
        <dbReference type="EMBL" id="KAK4182020.1"/>
    </source>
</evidence>
<evidence type="ECO:0000256" key="1">
    <source>
        <dbReference type="SAM" id="MobiDB-lite"/>
    </source>
</evidence>
<evidence type="ECO:0008006" key="4">
    <source>
        <dbReference type="Google" id="ProtNLM"/>
    </source>
</evidence>
<organism evidence="2 3">
    <name type="scientific">Podospora australis</name>
    <dbReference type="NCBI Taxonomy" id="1536484"/>
    <lineage>
        <taxon>Eukaryota</taxon>
        <taxon>Fungi</taxon>
        <taxon>Dikarya</taxon>
        <taxon>Ascomycota</taxon>
        <taxon>Pezizomycotina</taxon>
        <taxon>Sordariomycetes</taxon>
        <taxon>Sordariomycetidae</taxon>
        <taxon>Sordariales</taxon>
        <taxon>Podosporaceae</taxon>
        <taxon>Podospora</taxon>
    </lineage>
</organism>
<dbReference type="Proteomes" id="UP001302126">
    <property type="component" value="Unassembled WGS sequence"/>
</dbReference>
<reference evidence="2" key="1">
    <citation type="journal article" date="2023" name="Mol. Phylogenet. Evol.">
        <title>Genome-scale phylogeny and comparative genomics of the fungal order Sordariales.</title>
        <authorList>
            <person name="Hensen N."/>
            <person name="Bonometti L."/>
            <person name="Westerberg I."/>
            <person name="Brannstrom I.O."/>
            <person name="Guillou S."/>
            <person name="Cros-Aarteil S."/>
            <person name="Calhoun S."/>
            <person name="Haridas S."/>
            <person name="Kuo A."/>
            <person name="Mondo S."/>
            <person name="Pangilinan J."/>
            <person name="Riley R."/>
            <person name="LaButti K."/>
            <person name="Andreopoulos B."/>
            <person name="Lipzen A."/>
            <person name="Chen C."/>
            <person name="Yan M."/>
            <person name="Daum C."/>
            <person name="Ng V."/>
            <person name="Clum A."/>
            <person name="Steindorff A."/>
            <person name="Ohm R.A."/>
            <person name="Martin F."/>
            <person name="Silar P."/>
            <person name="Natvig D.O."/>
            <person name="Lalanne C."/>
            <person name="Gautier V."/>
            <person name="Ament-Velasquez S.L."/>
            <person name="Kruys A."/>
            <person name="Hutchinson M.I."/>
            <person name="Powell A.J."/>
            <person name="Barry K."/>
            <person name="Miller A.N."/>
            <person name="Grigoriev I.V."/>
            <person name="Debuchy R."/>
            <person name="Gladieux P."/>
            <person name="Hiltunen Thoren M."/>
            <person name="Johannesson H."/>
        </authorList>
    </citation>
    <scope>NUCLEOTIDE SEQUENCE</scope>
    <source>
        <strain evidence="2">PSN309</strain>
    </source>
</reference>
<accession>A0AAN7ADH3</accession>
<feature type="non-terminal residue" evidence="2">
    <location>
        <position position="467"/>
    </location>
</feature>
<feature type="region of interest" description="Disordered" evidence="1">
    <location>
        <begin position="209"/>
        <end position="237"/>
    </location>
</feature>
<feature type="compositionally biased region" description="Basic and acidic residues" evidence="1">
    <location>
        <begin position="219"/>
        <end position="236"/>
    </location>
</feature>
<keyword evidence="3" id="KW-1185">Reference proteome</keyword>
<dbReference type="AlphaFoldDB" id="A0AAN7ADH3"/>
<dbReference type="EMBL" id="MU864814">
    <property type="protein sequence ID" value="KAK4182020.1"/>
    <property type="molecule type" value="Genomic_DNA"/>
</dbReference>
<comment type="caution">
    <text evidence="2">The sequence shown here is derived from an EMBL/GenBank/DDBJ whole genome shotgun (WGS) entry which is preliminary data.</text>
</comment>
<sequence>MFQYLQQQTQTRTFAPVTELKSAADLEVWSDSLRLALNYHGLTKYLIKTVRKPEEGTLEYLQWTRDRMDIYQVIRTSVRKADIWKQMTRCGWDSSKMDPKKTYEMLFEVLRQGPSDEAGNLIREYTNLKRENFDSVDAFLDRFYDIKSRLEALDVDIEMIHAWTLLTSIKETYSDFYNRWSPKVAKGTVSLETLTKELNSKGVQEKGTSKTFVKIQTKNKKENDKATQQQKREPRKQVNCTTCNKKILPLMTHCGNCDHHHPKDSECWPPGLTMVSSEVQQASKAITRDTVAYDSGSSFHTFNDLKWFTELHALRKPHESITATGEIIQSHHMGSMFLYEEKTGHKLAMLDRGQGIPTVRGTQPTDQGLAGTSPLHAILASINYRVMHRRMMHAGKAVVELACKRAGIDLTNTKESFCEPCVMGKAKDEMGKVAPIQAIGALEFIRMDVVTHGEPGHLGYKYSIHFI</sequence>
<gene>
    <name evidence="2" type="ORF">QBC35DRAFT_396797</name>
</gene>
<reference evidence="2" key="2">
    <citation type="submission" date="2023-05" db="EMBL/GenBank/DDBJ databases">
        <authorList>
            <consortium name="Lawrence Berkeley National Laboratory"/>
            <person name="Steindorff A."/>
            <person name="Hensen N."/>
            <person name="Bonometti L."/>
            <person name="Westerberg I."/>
            <person name="Brannstrom I.O."/>
            <person name="Guillou S."/>
            <person name="Cros-Aarteil S."/>
            <person name="Calhoun S."/>
            <person name="Haridas S."/>
            <person name="Kuo A."/>
            <person name="Mondo S."/>
            <person name="Pangilinan J."/>
            <person name="Riley R."/>
            <person name="Labutti K."/>
            <person name="Andreopoulos B."/>
            <person name="Lipzen A."/>
            <person name="Chen C."/>
            <person name="Yanf M."/>
            <person name="Daum C."/>
            <person name="Ng V."/>
            <person name="Clum A."/>
            <person name="Ohm R."/>
            <person name="Martin F."/>
            <person name="Silar P."/>
            <person name="Natvig D."/>
            <person name="Lalanne C."/>
            <person name="Gautier V."/>
            <person name="Ament-Velasquez S.L."/>
            <person name="Kruys A."/>
            <person name="Hutchinson M.I."/>
            <person name="Powell A.J."/>
            <person name="Barry K."/>
            <person name="Miller A.N."/>
            <person name="Grigoriev I.V."/>
            <person name="Debuchy R."/>
            <person name="Gladieux P."/>
            <person name="Thoren M.H."/>
            <person name="Johannesson H."/>
        </authorList>
    </citation>
    <scope>NUCLEOTIDE SEQUENCE</scope>
    <source>
        <strain evidence="2">PSN309</strain>
    </source>
</reference>
<name>A0AAN7ADH3_9PEZI</name>
<proteinExistence type="predicted"/>